<evidence type="ECO:0000313" key="2">
    <source>
        <dbReference type="EMBL" id="OGN15222.1"/>
    </source>
</evidence>
<dbReference type="EMBL" id="MGJV01000014">
    <property type="protein sequence ID" value="OGN15222.1"/>
    <property type="molecule type" value="Genomic_DNA"/>
</dbReference>
<dbReference type="SUPFAM" id="SSF143011">
    <property type="entry name" value="RelE-like"/>
    <property type="match status" value="1"/>
</dbReference>
<comment type="caution">
    <text evidence="2">The sequence shown here is derived from an EMBL/GenBank/DDBJ whole genome shotgun (WGS) entry which is preliminary data.</text>
</comment>
<reference evidence="2 3" key="1">
    <citation type="journal article" date="2016" name="Nat. Commun.">
        <title>Thousands of microbial genomes shed light on interconnected biogeochemical processes in an aquifer system.</title>
        <authorList>
            <person name="Anantharaman K."/>
            <person name="Brown C.T."/>
            <person name="Hug L.A."/>
            <person name="Sharon I."/>
            <person name="Castelle C.J."/>
            <person name="Probst A.J."/>
            <person name="Thomas B.C."/>
            <person name="Singh A."/>
            <person name="Wilkins M.J."/>
            <person name="Karaoz U."/>
            <person name="Brodie E.L."/>
            <person name="Williams K.H."/>
            <person name="Hubbard S.S."/>
            <person name="Banfield J.F."/>
        </authorList>
    </citation>
    <scope>NUCLEOTIDE SEQUENCE [LARGE SCALE GENOMIC DNA]</scope>
</reference>
<dbReference type="Gene3D" id="3.30.2310.20">
    <property type="entry name" value="RelE-like"/>
    <property type="match status" value="1"/>
</dbReference>
<evidence type="ECO:0000256" key="1">
    <source>
        <dbReference type="ARBA" id="ARBA00022649"/>
    </source>
</evidence>
<protein>
    <submittedName>
        <fullName evidence="2">Uncharacterized protein</fullName>
    </submittedName>
</protein>
<sequence>MDKIDKAIRKFTDGEKKWVREITKALRMKRFDDLNTKKLKGMENIFRVKKGHVRVVYQIRNDQVFVLKVGRRKEDTYKL</sequence>
<dbReference type="AlphaFoldDB" id="A0A1F8FQ81"/>
<dbReference type="Proteomes" id="UP000176581">
    <property type="component" value="Unassembled WGS sequence"/>
</dbReference>
<gene>
    <name evidence="2" type="ORF">A3J47_03600</name>
</gene>
<evidence type="ECO:0000313" key="3">
    <source>
        <dbReference type="Proteomes" id="UP000176581"/>
    </source>
</evidence>
<proteinExistence type="predicted"/>
<dbReference type="Pfam" id="PF05016">
    <property type="entry name" value="ParE_toxin"/>
    <property type="match status" value="1"/>
</dbReference>
<organism evidence="2 3">
    <name type="scientific">Candidatus Yanofskybacteria bacterium RIFCSPHIGHO2_02_FULL_43_22</name>
    <dbReference type="NCBI Taxonomy" id="1802681"/>
    <lineage>
        <taxon>Bacteria</taxon>
        <taxon>Candidatus Yanofskyibacteriota</taxon>
    </lineage>
</organism>
<accession>A0A1F8FQ81</accession>
<dbReference type="InterPro" id="IPR035093">
    <property type="entry name" value="RelE/ParE_toxin_dom_sf"/>
</dbReference>
<name>A0A1F8FQ81_9BACT</name>
<dbReference type="InterPro" id="IPR007712">
    <property type="entry name" value="RelE/ParE_toxin"/>
</dbReference>
<keyword evidence="1" id="KW-1277">Toxin-antitoxin system</keyword>